<feature type="chain" id="PRO_5022730143" description="DUF6438 domain-containing protein" evidence="2">
    <location>
        <begin position="25"/>
        <end position="275"/>
    </location>
</feature>
<evidence type="ECO:0000313" key="5">
    <source>
        <dbReference type="Proteomes" id="UP000321580"/>
    </source>
</evidence>
<name>A0A5C6S368_9BACT</name>
<feature type="domain" description="DUF6438" evidence="3">
    <location>
        <begin position="42"/>
        <end position="152"/>
    </location>
</feature>
<organism evidence="4 5">
    <name type="scientific">Phaeodactylibacter luteus</name>
    <dbReference type="NCBI Taxonomy" id="1564516"/>
    <lineage>
        <taxon>Bacteria</taxon>
        <taxon>Pseudomonadati</taxon>
        <taxon>Bacteroidota</taxon>
        <taxon>Saprospiria</taxon>
        <taxon>Saprospirales</taxon>
        <taxon>Haliscomenobacteraceae</taxon>
        <taxon>Phaeodactylibacter</taxon>
    </lineage>
</organism>
<comment type="caution">
    <text evidence="4">The sequence shown here is derived from an EMBL/GenBank/DDBJ whole genome shotgun (WGS) entry which is preliminary data.</text>
</comment>
<sequence>MRNQHFLPPGKLMAFLAVMALALAFQGCGSPASVSLSKLAPVISMSKGPCYGRCPVFTLTVYDNGIASYKGEMHTERLGTYVRKLEKGEMEKLLSEFKRANLWQYRDTYRGHIPDMQSVSITYHENGRQKTVAGKEIRPNAVKWLETQLDQLALTDGWILKEPAAAQQPDYLIPNQLLVELQGGTDPEEWASGYTAYEMSYRRFLPDTDFAIFSFDDSLISPEEMLGQVRMDEAVLSAEFNKKIYEDLGEEAPKSEKPEAPEQKAAPSGKTGGSR</sequence>
<gene>
    <name evidence="4" type="ORF">FRY97_02015</name>
</gene>
<protein>
    <recommendedName>
        <fullName evidence="3">DUF6438 domain-containing protein</fullName>
    </recommendedName>
</protein>
<proteinExistence type="predicted"/>
<feature type="compositionally biased region" description="Basic and acidic residues" evidence="1">
    <location>
        <begin position="247"/>
        <end position="262"/>
    </location>
</feature>
<feature type="signal peptide" evidence="2">
    <location>
        <begin position="1"/>
        <end position="24"/>
    </location>
</feature>
<dbReference type="EMBL" id="VOOR01000003">
    <property type="protein sequence ID" value="TXB68864.1"/>
    <property type="molecule type" value="Genomic_DNA"/>
</dbReference>
<keyword evidence="2" id="KW-0732">Signal</keyword>
<dbReference type="Pfam" id="PF20033">
    <property type="entry name" value="DUF6438"/>
    <property type="match status" value="1"/>
</dbReference>
<evidence type="ECO:0000256" key="2">
    <source>
        <dbReference type="SAM" id="SignalP"/>
    </source>
</evidence>
<evidence type="ECO:0000259" key="3">
    <source>
        <dbReference type="Pfam" id="PF20033"/>
    </source>
</evidence>
<dbReference type="InterPro" id="IPR045497">
    <property type="entry name" value="DUF6438"/>
</dbReference>
<dbReference type="Proteomes" id="UP000321580">
    <property type="component" value="Unassembled WGS sequence"/>
</dbReference>
<dbReference type="RefSeq" id="WP_147165751.1">
    <property type="nucleotide sequence ID" value="NZ_VOOR01000003.1"/>
</dbReference>
<dbReference type="OrthoDB" id="7172369at2"/>
<reference evidence="4 5" key="1">
    <citation type="submission" date="2019-08" db="EMBL/GenBank/DDBJ databases">
        <title>Genome of Phaeodactylibacter luteus.</title>
        <authorList>
            <person name="Bowman J.P."/>
        </authorList>
    </citation>
    <scope>NUCLEOTIDE SEQUENCE [LARGE SCALE GENOMIC DNA]</scope>
    <source>
        <strain evidence="4 5">KCTC 42180</strain>
    </source>
</reference>
<evidence type="ECO:0000256" key="1">
    <source>
        <dbReference type="SAM" id="MobiDB-lite"/>
    </source>
</evidence>
<dbReference type="AlphaFoldDB" id="A0A5C6S368"/>
<evidence type="ECO:0000313" key="4">
    <source>
        <dbReference type="EMBL" id="TXB68864.1"/>
    </source>
</evidence>
<keyword evidence="5" id="KW-1185">Reference proteome</keyword>
<feature type="region of interest" description="Disordered" evidence="1">
    <location>
        <begin position="247"/>
        <end position="275"/>
    </location>
</feature>
<accession>A0A5C6S368</accession>
<dbReference type="PROSITE" id="PS51257">
    <property type="entry name" value="PROKAR_LIPOPROTEIN"/>
    <property type="match status" value="1"/>
</dbReference>